<sequence length="251" mass="27145">MCTYPGPLDNYVSRAVQATGCWLECDDVTFMQRLLQSTTSPLLIDVGGNIGFYTLAAAAIGSAVAVFEPHPINALHLLSSVRRNSFRSVQMHTLCVSDAVAPCTLGEHKTNQGALKHSTAEALSAPAPEAAKFRTMAVPLDALLPPPRRPTFLKVDIEGDECKAFCGMTCLLNASAGTFVGALIEFDKIQCCEELVGPNGAFWVLQQRHSLCTFVARVARPAQTTPTPLAALCSIRRNGRQINLRWQRCDG</sequence>
<organism evidence="2">
    <name type="scientific">Coccolithus braarudii</name>
    <dbReference type="NCBI Taxonomy" id="221442"/>
    <lineage>
        <taxon>Eukaryota</taxon>
        <taxon>Haptista</taxon>
        <taxon>Haptophyta</taxon>
        <taxon>Prymnesiophyceae</taxon>
        <taxon>Coccolithales</taxon>
        <taxon>Coccolithaceae</taxon>
        <taxon>Coccolithus</taxon>
    </lineage>
</organism>
<dbReference type="NCBIfam" id="TIGR01444">
    <property type="entry name" value="fkbM_fam"/>
    <property type="match status" value="1"/>
</dbReference>
<evidence type="ECO:0000313" key="2">
    <source>
        <dbReference type="EMBL" id="CAD8619606.1"/>
    </source>
</evidence>
<dbReference type="EMBL" id="HBEY01047847">
    <property type="protein sequence ID" value="CAD8619606.1"/>
    <property type="molecule type" value="Transcribed_RNA"/>
</dbReference>
<dbReference type="InterPro" id="IPR006342">
    <property type="entry name" value="FkbM_mtfrase"/>
</dbReference>
<dbReference type="AlphaFoldDB" id="A0A7S0LQE5"/>
<dbReference type="Gene3D" id="3.40.50.150">
    <property type="entry name" value="Vaccinia Virus protein VP39"/>
    <property type="match status" value="1"/>
</dbReference>
<protein>
    <recommendedName>
        <fullName evidence="1">Methyltransferase FkbM domain-containing protein</fullName>
    </recommendedName>
</protein>
<evidence type="ECO:0000259" key="1">
    <source>
        <dbReference type="Pfam" id="PF05050"/>
    </source>
</evidence>
<dbReference type="SUPFAM" id="SSF53335">
    <property type="entry name" value="S-adenosyl-L-methionine-dependent methyltransferases"/>
    <property type="match status" value="1"/>
</dbReference>
<dbReference type="PANTHER" id="PTHR34203:SF15">
    <property type="entry name" value="SLL1173 PROTEIN"/>
    <property type="match status" value="1"/>
</dbReference>
<feature type="domain" description="Methyltransferase FkbM" evidence="1">
    <location>
        <begin position="45"/>
        <end position="167"/>
    </location>
</feature>
<gene>
    <name evidence="2" type="ORF">CPEL01642_LOCUS22987</name>
</gene>
<name>A0A7S0LQE5_9EUKA</name>
<proteinExistence type="predicted"/>
<dbReference type="Pfam" id="PF05050">
    <property type="entry name" value="Methyltransf_21"/>
    <property type="match status" value="1"/>
</dbReference>
<dbReference type="InterPro" id="IPR029063">
    <property type="entry name" value="SAM-dependent_MTases_sf"/>
</dbReference>
<dbReference type="PANTHER" id="PTHR34203">
    <property type="entry name" value="METHYLTRANSFERASE, FKBM FAMILY PROTEIN"/>
    <property type="match status" value="1"/>
</dbReference>
<dbReference type="InterPro" id="IPR052514">
    <property type="entry name" value="SAM-dependent_MTase"/>
</dbReference>
<reference evidence="2" key="1">
    <citation type="submission" date="2021-01" db="EMBL/GenBank/DDBJ databases">
        <authorList>
            <person name="Corre E."/>
            <person name="Pelletier E."/>
            <person name="Niang G."/>
            <person name="Scheremetjew M."/>
            <person name="Finn R."/>
            <person name="Kale V."/>
            <person name="Holt S."/>
            <person name="Cochrane G."/>
            <person name="Meng A."/>
            <person name="Brown T."/>
            <person name="Cohen L."/>
        </authorList>
    </citation>
    <scope>NUCLEOTIDE SEQUENCE</scope>
    <source>
        <strain evidence="2">PLY182g</strain>
    </source>
</reference>
<accession>A0A7S0LQE5</accession>